<dbReference type="InterPro" id="IPR036291">
    <property type="entry name" value="NAD(P)-bd_dom_sf"/>
</dbReference>
<evidence type="ECO:0000256" key="3">
    <source>
        <dbReference type="ARBA" id="ARBA00023002"/>
    </source>
</evidence>
<dbReference type="PANTHER" id="PTHR35330:SF1">
    <property type="entry name" value="SIROHEME BIOSYNTHESIS PROTEIN MET8"/>
    <property type="match status" value="1"/>
</dbReference>
<sequence length="149" mass="16885">MHNIYPIMCNLQNKTVVIIGGGKIAYRKASGLENTGAFITVVSPYICEEMKNLSYIKWKQKTFSEEDIKGAHLIYAATNYHDVNMMVKQAAHEFQWVNIVSDGKESSFHTPAVIRDDEYVISISTSGRSPSFAKRIKEKLMKVLPQIIK</sequence>
<keyword evidence="3" id="KW-0560">Oxidoreductase</keyword>
<gene>
    <name evidence="7" type="ORF">COI93_10405</name>
</gene>
<dbReference type="NCBIfam" id="NF005223">
    <property type="entry name" value="PRK06719.1"/>
    <property type="match status" value="1"/>
</dbReference>
<keyword evidence="5" id="KW-0627">Porphyrin biosynthesis</keyword>
<protein>
    <recommendedName>
        <fullName evidence="2">precorrin-2 dehydrogenase</fullName>
        <ecNumber evidence="2">1.3.1.76</ecNumber>
    </recommendedName>
</protein>
<organism evidence="7 8">
    <name type="scientific">Bacillus cereus</name>
    <dbReference type="NCBI Taxonomy" id="1396"/>
    <lineage>
        <taxon>Bacteria</taxon>
        <taxon>Bacillati</taxon>
        <taxon>Bacillota</taxon>
        <taxon>Bacilli</taxon>
        <taxon>Bacillales</taxon>
        <taxon>Bacillaceae</taxon>
        <taxon>Bacillus</taxon>
        <taxon>Bacillus cereus group</taxon>
    </lineage>
</organism>
<comment type="pathway">
    <text evidence="1">Porphyrin-containing compound metabolism; siroheme biosynthesis; sirohydrochlorin from precorrin-2: step 1/1.</text>
</comment>
<dbReference type="Proteomes" id="UP000242656">
    <property type="component" value="Unassembled WGS sequence"/>
</dbReference>
<comment type="catalytic activity">
    <reaction evidence="6">
        <text>precorrin-2 + NAD(+) = sirohydrochlorin + NADH + 2 H(+)</text>
        <dbReference type="Rhea" id="RHEA:15613"/>
        <dbReference type="ChEBI" id="CHEBI:15378"/>
        <dbReference type="ChEBI" id="CHEBI:57540"/>
        <dbReference type="ChEBI" id="CHEBI:57945"/>
        <dbReference type="ChEBI" id="CHEBI:58351"/>
        <dbReference type="ChEBI" id="CHEBI:58827"/>
        <dbReference type="EC" id="1.3.1.76"/>
    </reaction>
</comment>
<dbReference type="InterPro" id="IPR028161">
    <property type="entry name" value="Met8-like"/>
</dbReference>
<dbReference type="Gene3D" id="3.30.160.110">
    <property type="entry name" value="Siroheme synthase, domain 2"/>
    <property type="match status" value="1"/>
</dbReference>
<dbReference type="Gene3D" id="3.40.50.720">
    <property type="entry name" value="NAD(P)-binding Rossmann-like Domain"/>
    <property type="match status" value="1"/>
</dbReference>
<dbReference type="GO" id="GO:0019354">
    <property type="term" value="P:siroheme biosynthetic process"/>
    <property type="evidence" value="ECO:0007669"/>
    <property type="project" value="UniProtKB-UniPathway"/>
</dbReference>
<dbReference type="EMBL" id="NUWN01000035">
    <property type="protein sequence ID" value="PFK43223.1"/>
    <property type="molecule type" value="Genomic_DNA"/>
</dbReference>
<accession>A0A2B0MMA7</accession>
<dbReference type="InterPro" id="IPR006367">
    <property type="entry name" value="Sirohaem_synthase_N"/>
</dbReference>
<evidence type="ECO:0000256" key="5">
    <source>
        <dbReference type="ARBA" id="ARBA00023244"/>
    </source>
</evidence>
<evidence type="ECO:0000256" key="6">
    <source>
        <dbReference type="ARBA" id="ARBA00047561"/>
    </source>
</evidence>
<proteinExistence type="predicted"/>
<dbReference type="AlphaFoldDB" id="A0A2B0MMA7"/>
<evidence type="ECO:0000256" key="4">
    <source>
        <dbReference type="ARBA" id="ARBA00023027"/>
    </source>
</evidence>
<dbReference type="Pfam" id="PF13241">
    <property type="entry name" value="NAD_binding_7"/>
    <property type="match status" value="1"/>
</dbReference>
<dbReference type="EC" id="1.3.1.76" evidence="2"/>
<name>A0A2B0MMA7_BACCE</name>
<dbReference type="PANTHER" id="PTHR35330">
    <property type="entry name" value="SIROHEME BIOSYNTHESIS PROTEIN MET8"/>
    <property type="match status" value="1"/>
</dbReference>
<evidence type="ECO:0000256" key="1">
    <source>
        <dbReference type="ARBA" id="ARBA00005010"/>
    </source>
</evidence>
<dbReference type="GO" id="GO:0004325">
    <property type="term" value="F:ferrochelatase activity"/>
    <property type="evidence" value="ECO:0007669"/>
    <property type="project" value="InterPro"/>
</dbReference>
<dbReference type="SUPFAM" id="SSF51735">
    <property type="entry name" value="NAD(P)-binding Rossmann-fold domains"/>
    <property type="match status" value="1"/>
</dbReference>
<evidence type="ECO:0000313" key="7">
    <source>
        <dbReference type="EMBL" id="PFK43223.1"/>
    </source>
</evidence>
<comment type="caution">
    <text evidence="7">The sequence shown here is derived from an EMBL/GenBank/DDBJ whole genome shotgun (WGS) entry which is preliminary data.</text>
</comment>
<reference evidence="7 8" key="1">
    <citation type="submission" date="2017-09" db="EMBL/GenBank/DDBJ databases">
        <title>Large-scale bioinformatics analysis of Bacillus genomes uncovers conserved roles of natural products in bacterial physiology.</title>
        <authorList>
            <consortium name="Agbiome Team Llc"/>
            <person name="Bleich R.M."/>
            <person name="Grubbs K.J."/>
            <person name="Santa Maria K.C."/>
            <person name="Allen S.E."/>
            <person name="Farag S."/>
            <person name="Shank E.A."/>
            <person name="Bowers A."/>
        </authorList>
    </citation>
    <scope>NUCLEOTIDE SEQUENCE [LARGE SCALE GENOMIC DNA]</scope>
    <source>
        <strain evidence="7 8">AFS083043</strain>
    </source>
</reference>
<dbReference type="RefSeq" id="WP_098490727.1">
    <property type="nucleotide sequence ID" value="NZ_NUWN01000035.1"/>
</dbReference>
<dbReference type="UniPathway" id="UPA00262">
    <property type="reaction ID" value="UER00222"/>
</dbReference>
<dbReference type="NCBIfam" id="TIGR01470">
    <property type="entry name" value="cysG_Nterm"/>
    <property type="match status" value="1"/>
</dbReference>
<evidence type="ECO:0000256" key="2">
    <source>
        <dbReference type="ARBA" id="ARBA00012400"/>
    </source>
</evidence>
<evidence type="ECO:0000313" key="8">
    <source>
        <dbReference type="Proteomes" id="UP000242656"/>
    </source>
</evidence>
<dbReference type="SUPFAM" id="SSF75615">
    <property type="entry name" value="Siroheme synthase middle domains-like"/>
    <property type="match status" value="1"/>
</dbReference>
<dbReference type="GO" id="GO:0043115">
    <property type="term" value="F:precorrin-2 dehydrogenase activity"/>
    <property type="evidence" value="ECO:0007669"/>
    <property type="project" value="UniProtKB-EC"/>
</dbReference>
<keyword evidence="4" id="KW-0520">NAD</keyword>